<evidence type="ECO:0000256" key="1">
    <source>
        <dbReference type="ARBA" id="ARBA00004496"/>
    </source>
</evidence>
<proteinExistence type="inferred from homology"/>
<dbReference type="InterPro" id="IPR003783">
    <property type="entry name" value="Regulatory_RecX"/>
</dbReference>
<feature type="domain" description="RecX first three-helical" evidence="9">
    <location>
        <begin position="682"/>
        <end position="720"/>
    </location>
</feature>
<protein>
    <recommendedName>
        <fullName evidence="3 5">Regulatory protein RecX</fullName>
    </recommendedName>
</protein>
<name>A0ABW1BUA6_9ACTN</name>
<reference evidence="11" key="1">
    <citation type="journal article" date="2019" name="Int. J. Syst. Evol. Microbiol.">
        <title>The Global Catalogue of Microorganisms (GCM) 10K type strain sequencing project: providing services to taxonomists for standard genome sequencing and annotation.</title>
        <authorList>
            <consortium name="The Broad Institute Genomics Platform"/>
            <consortium name="The Broad Institute Genome Sequencing Center for Infectious Disease"/>
            <person name="Wu L."/>
            <person name="Ma J."/>
        </authorList>
    </citation>
    <scope>NUCLEOTIDE SEQUENCE [LARGE SCALE GENOMIC DNA]</scope>
    <source>
        <strain evidence="11">CGMCC 4.7106</strain>
    </source>
</reference>
<dbReference type="PANTHER" id="PTHR33602:SF1">
    <property type="entry name" value="REGULATORY PROTEIN RECX FAMILY PROTEIN"/>
    <property type="match status" value="1"/>
</dbReference>
<feature type="compositionally biased region" description="Low complexity" evidence="6">
    <location>
        <begin position="657"/>
        <end position="678"/>
    </location>
</feature>
<comment type="function">
    <text evidence="5">Modulates RecA activity.</text>
</comment>
<dbReference type="RefSeq" id="WP_308248854.1">
    <property type="nucleotide sequence ID" value="NZ_JAHKRN010000007.1"/>
</dbReference>
<feature type="compositionally biased region" description="Basic and acidic residues" evidence="6">
    <location>
        <begin position="571"/>
        <end position="588"/>
    </location>
</feature>
<feature type="region of interest" description="Disordered" evidence="6">
    <location>
        <begin position="1"/>
        <end position="678"/>
    </location>
</feature>
<evidence type="ECO:0000259" key="9">
    <source>
        <dbReference type="Pfam" id="PF21982"/>
    </source>
</evidence>
<feature type="compositionally biased region" description="Basic and acidic residues" evidence="6">
    <location>
        <begin position="139"/>
        <end position="156"/>
    </location>
</feature>
<evidence type="ECO:0000259" key="7">
    <source>
        <dbReference type="Pfam" id="PF02631"/>
    </source>
</evidence>
<dbReference type="InterPro" id="IPR053926">
    <property type="entry name" value="RecX_HTH_1st"/>
</dbReference>
<dbReference type="Gene3D" id="1.10.10.10">
    <property type="entry name" value="Winged helix-like DNA-binding domain superfamily/Winged helix DNA-binding domain"/>
    <property type="match status" value="1"/>
</dbReference>
<evidence type="ECO:0000256" key="4">
    <source>
        <dbReference type="ARBA" id="ARBA00022490"/>
    </source>
</evidence>
<feature type="compositionally biased region" description="Basic residues" evidence="6">
    <location>
        <begin position="643"/>
        <end position="656"/>
    </location>
</feature>
<feature type="compositionally biased region" description="Low complexity" evidence="6">
    <location>
        <begin position="375"/>
        <end position="386"/>
    </location>
</feature>
<evidence type="ECO:0000256" key="3">
    <source>
        <dbReference type="ARBA" id="ARBA00018111"/>
    </source>
</evidence>
<feature type="compositionally biased region" description="Low complexity" evidence="6">
    <location>
        <begin position="613"/>
        <end position="626"/>
    </location>
</feature>
<feature type="compositionally biased region" description="Low complexity" evidence="6">
    <location>
        <begin position="26"/>
        <end position="44"/>
    </location>
</feature>
<feature type="compositionally biased region" description="Basic and acidic residues" evidence="6">
    <location>
        <begin position="103"/>
        <end position="120"/>
    </location>
</feature>
<dbReference type="Proteomes" id="UP001596096">
    <property type="component" value="Unassembled WGS sequence"/>
</dbReference>
<evidence type="ECO:0000256" key="5">
    <source>
        <dbReference type="HAMAP-Rule" id="MF_01114"/>
    </source>
</evidence>
<dbReference type="InterPro" id="IPR053925">
    <property type="entry name" value="RecX_HTH_3rd"/>
</dbReference>
<dbReference type="HAMAP" id="MF_01114">
    <property type="entry name" value="RecX"/>
    <property type="match status" value="1"/>
</dbReference>
<gene>
    <name evidence="5 10" type="primary">recX</name>
    <name evidence="10" type="ORF">ACFPUY_16945</name>
</gene>
<keyword evidence="11" id="KW-1185">Reference proteome</keyword>
<feature type="compositionally biased region" description="Basic and acidic residues" evidence="6">
    <location>
        <begin position="250"/>
        <end position="260"/>
    </location>
</feature>
<feature type="compositionally biased region" description="Polar residues" evidence="6">
    <location>
        <begin position="448"/>
        <end position="467"/>
    </location>
</feature>
<feature type="compositionally biased region" description="Low complexity" evidence="6">
    <location>
        <begin position="411"/>
        <end position="434"/>
    </location>
</feature>
<evidence type="ECO:0000256" key="2">
    <source>
        <dbReference type="ARBA" id="ARBA00009695"/>
    </source>
</evidence>
<accession>A0ABW1BUA6</accession>
<feature type="compositionally biased region" description="Basic and acidic residues" evidence="6">
    <location>
        <begin position="267"/>
        <end position="279"/>
    </location>
</feature>
<feature type="compositionally biased region" description="Pro residues" evidence="6">
    <location>
        <begin position="1"/>
        <end position="11"/>
    </location>
</feature>
<dbReference type="Pfam" id="PF21982">
    <property type="entry name" value="RecX_HTH1"/>
    <property type="match status" value="1"/>
</dbReference>
<sequence length="838" mass="85259">MSDTDPAPPDRGAPASSRRKPRRSSSEGAPPGGRHPFFGGRAPGEQPPPEDTWWTRPAGEPQQSHPFWGDPQSPDTASAEGESGKRAGEEPSLEGRAAGGFSVRERAAEEASPEASRDDPVAAGQSGGNSSVRGQAGEELSREGRRDAVGRSEAVREQAPMGLSLEESRRDLDTGGRPADGSFTPEGVDEGLSSEARREYSVPEGGSLEAQPGEGRAVSQENLSVPGGFTLGAFSGSSAAEPGDGPTSEARVDGVSREESDGPFGEARGDDASRDERSDGSSGVVRVDGPFNGAQGDDASGEEPSDGSFGVVRTDGPYNRVGADGPFDRVRADGASPGERAGGGAAAERRGGGGRSGGERAGSVFRRGDGLTDQGISRKGSSSATSGGSGGWPSPEEWREQRRRQRESVVASDDMLSSSAGSDAAAADSRTAFSGEEVGRDDADSHDTPQVTPGRSVTSVVSVSQPGQAAEEGRPAGDGASSLSPDTALDEQDGGAAASHAASDGMSGGGAASSGDASGEALSGGAVPLGDASGEATGGGAVSSEGASCEAPDDGAASAGDGEVPGGAVPADERIGASDGGTEARMEVSDAGVETPAGVSDAGTGTSAGVSDARTGTPAGASAAGTEFWATPGVDPGSGEKARKGRKGRRSGRKAGRGWPADGPDAGSGAAAAPPADPEAVARAICLRLLTMAPKTRAQLAEAMRKREVPDEVAESVLDRFTELGLINDEAFAEAWVDSRHHGRGLAKRALANELRHRGVDQETVKDAVERLDPDQEEETARRLVERKLPSTRSLDSKVRTRRLAGMLARKGYPPGLSFRVIREALEQEGVEVEDEYP</sequence>
<comment type="subcellular location">
    <subcellularLocation>
        <location evidence="1 5">Cytoplasm</location>
    </subcellularLocation>
</comment>
<feature type="domain" description="RecX third three-helical" evidence="8">
    <location>
        <begin position="777"/>
        <end position="822"/>
    </location>
</feature>
<keyword evidence="4 5" id="KW-0963">Cytoplasm</keyword>
<comment type="similarity">
    <text evidence="2 5">Belongs to the RecX family.</text>
</comment>
<feature type="compositionally biased region" description="Basic and acidic residues" evidence="6">
    <location>
        <begin position="437"/>
        <end position="447"/>
    </location>
</feature>
<comment type="caution">
    <text evidence="10">The sequence shown here is derived from an EMBL/GenBank/DDBJ whole genome shotgun (WGS) entry which is preliminary data.</text>
</comment>
<evidence type="ECO:0000313" key="10">
    <source>
        <dbReference type="EMBL" id="MFC5816785.1"/>
    </source>
</evidence>
<dbReference type="PANTHER" id="PTHR33602">
    <property type="entry name" value="REGULATORY PROTEIN RECX FAMILY PROTEIN"/>
    <property type="match status" value="1"/>
</dbReference>
<dbReference type="Pfam" id="PF21981">
    <property type="entry name" value="RecX_HTH3"/>
    <property type="match status" value="1"/>
</dbReference>
<dbReference type="NCBIfam" id="NF001061">
    <property type="entry name" value="PRK00117.5-1"/>
    <property type="match status" value="1"/>
</dbReference>
<dbReference type="InterPro" id="IPR053924">
    <property type="entry name" value="RecX_HTH_2nd"/>
</dbReference>
<dbReference type="InterPro" id="IPR036388">
    <property type="entry name" value="WH-like_DNA-bd_sf"/>
</dbReference>
<organism evidence="10 11">
    <name type="scientific">Nonomuraea harbinensis</name>
    <dbReference type="NCBI Taxonomy" id="1286938"/>
    <lineage>
        <taxon>Bacteria</taxon>
        <taxon>Bacillati</taxon>
        <taxon>Actinomycetota</taxon>
        <taxon>Actinomycetes</taxon>
        <taxon>Streptosporangiales</taxon>
        <taxon>Streptosporangiaceae</taxon>
        <taxon>Nonomuraea</taxon>
    </lineage>
</organism>
<feature type="compositionally biased region" description="Low complexity" evidence="6">
    <location>
        <begin position="513"/>
        <end position="526"/>
    </location>
</feature>
<feature type="compositionally biased region" description="Low complexity" evidence="6">
    <location>
        <begin position="494"/>
        <end position="505"/>
    </location>
</feature>
<dbReference type="Pfam" id="PF02631">
    <property type="entry name" value="RecX_HTH2"/>
    <property type="match status" value="1"/>
</dbReference>
<evidence type="ECO:0000259" key="8">
    <source>
        <dbReference type="Pfam" id="PF21981"/>
    </source>
</evidence>
<evidence type="ECO:0000313" key="11">
    <source>
        <dbReference type="Proteomes" id="UP001596096"/>
    </source>
</evidence>
<evidence type="ECO:0000256" key="6">
    <source>
        <dbReference type="SAM" id="MobiDB-lite"/>
    </source>
</evidence>
<dbReference type="EMBL" id="JBHSNW010000007">
    <property type="protein sequence ID" value="MFC5816785.1"/>
    <property type="molecule type" value="Genomic_DNA"/>
</dbReference>
<feature type="domain" description="RecX second three-helical" evidence="7">
    <location>
        <begin position="728"/>
        <end position="768"/>
    </location>
</feature>